<dbReference type="GeneID" id="95804975"/>
<dbReference type="NCBIfam" id="TIGR03083">
    <property type="entry name" value="maleylpyruvate isomerase family mycothiol-dependent enzyme"/>
    <property type="match status" value="1"/>
</dbReference>
<dbReference type="Proteomes" id="UP000198251">
    <property type="component" value="Chromosome I"/>
</dbReference>
<feature type="domain" description="Mycothiol-dependent maleylpyruvate isomerase metal-binding" evidence="1">
    <location>
        <begin position="14"/>
        <end position="126"/>
    </location>
</feature>
<gene>
    <name evidence="2" type="ORF">GA0070610_5313</name>
</gene>
<dbReference type="InterPro" id="IPR024344">
    <property type="entry name" value="MDMPI_metal-binding"/>
</dbReference>
<proteinExistence type="predicted"/>
<protein>
    <submittedName>
        <fullName evidence="2">TIGR03086 family protein</fullName>
    </submittedName>
</protein>
<organism evidence="2 3">
    <name type="scientific">Micromonospora echinofusca</name>
    <dbReference type="NCBI Taxonomy" id="47858"/>
    <lineage>
        <taxon>Bacteria</taxon>
        <taxon>Bacillati</taxon>
        <taxon>Actinomycetota</taxon>
        <taxon>Actinomycetes</taxon>
        <taxon>Micromonosporales</taxon>
        <taxon>Micromonosporaceae</taxon>
        <taxon>Micromonospora</taxon>
    </lineage>
</organism>
<dbReference type="InterPro" id="IPR034660">
    <property type="entry name" value="DinB/YfiT-like"/>
</dbReference>
<dbReference type="Gene3D" id="1.20.120.450">
    <property type="entry name" value="dinb family like domain"/>
    <property type="match status" value="1"/>
</dbReference>
<evidence type="ECO:0000313" key="3">
    <source>
        <dbReference type="Proteomes" id="UP000198251"/>
    </source>
</evidence>
<keyword evidence="3" id="KW-1185">Reference proteome</keyword>
<evidence type="ECO:0000313" key="2">
    <source>
        <dbReference type="EMBL" id="SCG18956.1"/>
    </source>
</evidence>
<dbReference type="AlphaFoldDB" id="A0A1C5GIM4"/>
<evidence type="ECO:0000259" key="1">
    <source>
        <dbReference type="Pfam" id="PF11716"/>
    </source>
</evidence>
<sequence length="191" mass="20454">MATKTGDLLAATAPRAVAVVRGISDDQLDLPTPCSDYTVRDLLNHLHDVVVNFQALAHRRQPEWAEKPDHLAEGWRDRFEAETAKLVEAWSDPAVLDGVSPGLGLPQETVGGMVLLDLTVHAWDLAVATGQPYQPAPEVLPPLCALTEQLGPTARERGVFAAPVGTSSSDAPEIDRLLALTGRDPGWSALD</sequence>
<dbReference type="SUPFAM" id="SSF109854">
    <property type="entry name" value="DinB/YfiT-like putative metalloenzymes"/>
    <property type="match status" value="1"/>
</dbReference>
<reference evidence="2 3" key="1">
    <citation type="submission" date="2016-06" db="EMBL/GenBank/DDBJ databases">
        <authorList>
            <person name="Kjaerup R.B."/>
            <person name="Dalgaard T.S."/>
            <person name="Juul-Madsen H.R."/>
        </authorList>
    </citation>
    <scope>NUCLEOTIDE SEQUENCE [LARGE SCALE GENOMIC DNA]</scope>
    <source>
        <strain evidence="2 3">DSM 43913</strain>
    </source>
</reference>
<dbReference type="GO" id="GO:0046872">
    <property type="term" value="F:metal ion binding"/>
    <property type="evidence" value="ECO:0007669"/>
    <property type="project" value="InterPro"/>
</dbReference>
<accession>A0A1C5GIM4</accession>
<dbReference type="Pfam" id="PF11716">
    <property type="entry name" value="MDMPI_N"/>
    <property type="match status" value="1"/>
</dbReference>
<dbReference type="EMBL" id="LT607733">
    <property type="protein sequence ID" value="SCG18956.1"/>
    <property type="molecule type" value="Genomic_DNA"/>
</dbReference>
<name>A0A1C5GIM4_MICEH</name>
<dbReference type="InterPro" id="IPR017517">
    <property type="entry name" value="Maleyloyr_isom"/>
</dbReference>
<dbReference type="NCBIfam" id="TIGR03086">
    <property type="entry name" value="TIGR03086 family metal-binding protein"/>
    <property type="match status" value="1"/>
</dbReference>
<dbReference type="InterPro" id="IPR017520">
    <property type="entry name" value="CHP03086"/>
</dbReference>
<dbReference type="RefSeq" id="WP_089002487.1">
    <property type="nucleotide sequence ID" value="NZ_JBFAAC010000007.1"/>
</dbReference>